<accession>A0ABP3Y4E6</accession>
<name>A0ABP3Y4E6_9FLAO</name>
<gene>
    <name evidence="4" type="ORF">GCM10009118_27500</name>
</gene>
<dbReference type="Pfam" id="PF18962">
    <property type="entry name" value="Por_Secre_tail"/>
    <property type="match status" value="1"/>
</dbReference>
<feature type="signal peptide" evidence="2">
    <location>
        <begin position="1"/>
        <end position="19"/>
    </location>
</feature>
<feature type="domain" description="Secretion system C-terminal sorting" evidence="3">
    <location>
        <begin position="320"/>
        <end position="374"/>
    </location>
</feature>
<proteinExistence type="predicted"/>
<evidence type="ECO:0000256" key="1">
    <source>
        <dbReference type="ARBA" id="ARBA00022729"/>
    </source>
</evidence>
<dbReference type="EMBL" id="BAAAFH010000022">
    <property type="protein sequence ID" value="GAA0876340.1"/>
    <property type="molecule type" value="Genomic_DNA"/>
</dbReference>
<evidence type="ECO:0000313" key="5">
    <source>
        <dbReference type="Proteomes" id="UP001501126"/>
    </source>
</evidence>
<evidence type="ECO:0000256" key="2">
    <source>
        <dbReference type="SAM" id="SignalP"/>
    </source>
</evidence>
<keyword evidence="1 2" id="KW-0732">Signal</keyword>
<evidence type="ECO:0000313" key="4">
    <source>
        <dbReference type="EMBL" id="GAA0876340.1"/>
    </source>
</evidence>
<sequence>MNKLLLATSIFISSFFVSGQTDCPLNTPEFPFTTDDDWALYSWSAGLYMPFQLGGAQTLTTLSFRLDNHSPFGSYTYNNIRIYMRHTSVTNYSSSPGYPGTTGFIQVWSGNMTFSSTGTYTFVLSTGFAYDGIQNLELLIENRGGSDNTYEEPWFDRTNNAGPGIYSGKVGWGSSWSSAMSSSQNRNYNLQINSVDCGGFPLPVKLKDITAVCEDDNKTILRWTTFSESNNDYFTIERSVDGVSWREVGQVDGSGTTTNSSTYEFEDVSDYEKIMYYKLSQTDFNGEGEMLRVVTVDCAREEHLFAYLNTSDQTLVVNSDEISLVKIINSTGQEVKIPAIDTGDQVIFDVSSLPKGLYIVSVTEEGSQKAQKVILF</sequence>
<reference evidence="5" key="1">
    <citation type="journal article" date="2019" name="Int. J. Syst. Evol. Microbiol.">
        <title>The Global Catalogue of Microorganisms (GCM) 10K type strain sequencing project: providing services to taxonomists for standard genome sequencing and annotation.</title>
        <authorList>
            <consortium name="The Broad Institute Genomics Platform"/>
            <consortium name="The Broad Institute Genome Sequencing Center for Infectious Disease"/>
            <person name="Wu L."/>
            <person name="Ma J."/>
        </authorList>
    </citation>
    <scope>NUCLEOTIDE SEQUENCE [LARGE SCALE GENOMIC DNA]</scope>
    <source>
        <strain evidence="5">JCM 16083</strain>
    </source>
</reference>
<organism evidence="4 5">
    <name type="scientific">Wandonia haliotis</name>
    <dbReference type="NCBI Taxonomy" id="574963"/>
    <lineage>
        <taxon>Bacteria</taxon>
        <taxon>Pseudomonadati</taxon>
        <taxon>Bacteroidota</taxon>
        <taxon>Flavobacteriia</taxon>
        <taxon>Flavobacteriales</taxon>
        <taxon>Crocinitomicaceae</taxon>
        <taxon>Wandonia</taxon>
    </lineage>
</organism>
<evidence type="ECO:0000259" key="3">
    <source>
        <dbReference type="Pfam" id="PF18962"/>
    </source>
</evidence>
<dbReference type="NCBIfam" id="TIGR04183">
    <property type="entry name" value="Por_Secre_tail"/>
    <property type="match status" value="1"/>
</dbReference>
<feature type="chain" id="PRO_5047201017" description="Secretion system C-terminal sorting domain-containing protein" evidence="2">
    <location>
        <begin position="20"/>
        <end position="376"/>
    </location>
</feature>
<dbReference type="RefSeq" id="WP_343788959.1">
    <property type="nucleotide sequence ID" value="NZ_BAAAFH010000022.1"/>
</dbReference>
<comment type="caution">
    <text evidence="4">The sequence shown here is derived from an EMBL/GenBank/DDBJ whole genome shotgun (WGS) entry which is preliminary data.</text>
</comment>
<keyword evidence="5" id="KW-1185">Reference proteome</keyword>
<protein>
    <recommendedName>
        <fullName evidence="3">Secretion system C-terminal sorting domain-containing protein</fullName>
    </recommendedName>
</protein>
<dbReference type="InterPro" id="IPR026444">
    <property type="entry name" value="Secre_tail"/>
</dbReference>
<dbReference type="Proteomes" id="UP001501126">
    <property type="component" value="Unassembled WGS sequence"/>
</dbReference>